<reference evidence="1 2" key="1">
    <citation type="submission" date="2021-11" db="EMBL/GenBank/DDBJ databases">
        <title>Genomic of Niabella pedocola.</title>
        <authorList>
            <person name="Wu T."/>
        </authorList>
    </citation>
    <scope>NUCLEOTIDE SEQUENCE [LARGE SCALE GENOMIC DNA]</scope>
    <source>
        <strain evidence="1 2">JCM 31011</strain>
    </source>
</reference>
<dbReference type="RefSeq" id="WP_231007629.1">
    <property type="nucleotide sequence ID" value="NZ_JAJNEC010000006.1"/>
</dbReference>
<evidence type="ECO:0000313" key="2">
    <source>
        <dbReference type="Proteomes" id="UP001199816"/>
    </source>
</evidence>
<dbReference type="EMBL" id="JAJNEC010000006">
    <property type="protein sequence ID" value="MCD2425194.1"/>
    <property type="molecule type" value="Genomic_DNA"/>
</dbReference>
<dbReference type="Pfam" id="PF16126">
    <property type="entry name" value="DUF4838"/>
    <property type="match status" value="1"/>
</dbReference>
<sequence length="779" mass="90261">MIRNIGILCLSSLLLFPYPHYGQSDFRRTMIQFREAENAAIRDLRDALTGYNAGLIHIEKVSLDERTGQAFYLSVDKNETTIKYTTQNSLENAIYTFLDLLGFHWYGPGDNWFVKPSALRRPQLSGQWMEPSFRNRSFFGTGGLYFNQPQLYDPKNTYMQKWYDWKRRNRFNADFSSVGHTGQAFYLANKNLLDAHPEWFTGESGKVNGRIRIDQAAAVRAYKDWIRKIYNATTGEFIALGVEPEDGRGGVDDPLPAKMPGIKNHADKWWWLANEVAREYPENDKHIVITAYAYGDGSTNALAPSFPLRKNVYPVIIPYAFQTAYQPDEMVRVWSKWVTGNMGLYDYWNITQWSVGLPQFNIYSIVPKLRFWKSNKVDGIYLETTDAAGPMGHALWLAGQLQWDLNSNFDALYKQYLNDCFDGAAAYMKKMFDRWSKNYQGTAEVAFSLADLKKASAAVEKGSLAWKRILDLKAYVHFMKMYYEQNGTQQSKDALYRYLYSIHHLMMVQTAAFVGQAYIQPLVNGNVVPGSNGIRPLSESDIERQFQQDLRSASQTYHLSDFVFDYNKVKYIEPIANTAWRFGGYNTPFYFYAPYTGQLNLDVGAESETVFSFFSESKEFVRMNVAKSNCDYKELVLDRGWNMKRFKFPIEKGKKYWLQTRYGFSRVVVKSEGIVLFKNPGEQDFDNYQYPVQYFYVPKETSEIVFYDKEREGENDRGYLVAPDGTMQKRQITDVKNIYKVPVALAYRGKVWEADFGHSQWGFKNIPNITSLQKFEYGE</sequence>
<name>A0ABS8PWK5_9BACT</name>
<dbReference type="Proteomes" id="UP001199816">
    <property type="component" value="Unassembled WGS sequence"/>
</dbReference>
<organism evidence="1 2">
    <name type="scientific">Niabella pedocola</name>
    <dbReference type="NCBI Taxonomy" id="1752077"/>
    <lineage>
        <taxon>Bacteria</taxon>
        <taxon>Pseudomonadati</taxon>
        <taxon>Bacteroidota</taxon>
        <taxon>Chitinophagia</taxon>
        <taxon>Chitinophagales</taxon>
        <taxon>Chitinophagaceae</taxon>
        <taxon>Niabella</taxon>
    </lineage>
</organism>
<protein>
    <submittedName>
        <fullName evidence="1">DUF4838 domain-containing protein</fullName>
    </submittedName>
</protein>
<accession>A0ABS8PWK5</accession>
<evidence type="ECO:0000313" key="1">
    <source>
        <dbReference type="EMBL" id="MCD2425194.1"/>
    </source>
</evidence>
<gene>
    <name evidence="1" type="ORF">LQ567_20580</name>
</gene>
<keyword evidence="2" id="KW-1185">Reference proteome</keyword>
<proteinExistence type="predicted"/>
<dbReference type="InterPro" id="IPR032287">
    <property type="entry name" value="DUF4838"/>
</dbReference>
<comment type="caution">
    <text evidence="1">The sequence shown here is derived from an EMBL/GenBank/DDBJ whole genome shotgun (WGS) entry which is preliminary data.</text>
</comment>